<sequence length="322" mass="35210">ANMDKVSAFGKNFSATFTPFAARTQQYVKEQLGQTEDKTQLPPDYIELEKRVDALKQVHQKMLQVTSQYSNEGYDYPANLKESLGDLSRTVSEKVHLLSTATSPAEAQAALTAPPSAKPQPKTFNHAIARASLASSQLLQQQNAGTGEDPLAAALEKYALASERVGEARLAQDSQIQSHFLAGWSTTLNTNLMFATRARKNVENSRLMLDAAKTKSKNPGWKLPGQASARAEGQDEGDATEESRVEVEQAEDEFVGQTEEAVGVMKNVLDTPEPLRNLADLIAAQLEYHKKAYEILSELAPVVDGLQVEQEASYRKSRDGTA</sequence>
<dbReference type="InterPro" id="IPR018859">
    <property type="entry name" value="BAR_dom-cont"/>
</dbReference>
<dbReference type="EMBL" id="QGMI01000350">
    <property type="protein sequence ID" value="TVY42091.1"/>
    <property type="molecule type" value="Genomic_DNA"/>
</dbReference>
<feature type="region of interest" description="Disordered" evidence="1">
    <location>
        <begin position="215"/>
        <end position="244"/>
    </location>
</feature>
<dbReference type="InterPro" id="IPR027267">
    <property type="entry name" value="AH/BAR_dom_sf"/>
</dbReference>
<dbReference type="Pfam" id="PF10455">
    <property type="entry name" value="BAR_2"/>
    <property type="match status" value="1"/>
</dbReference>
<keyword evidence="3" id="KW-1185">Reference proteome</keyword>
<dbReference type="Proteomes" id="UP000443090">
    <property type="component" value="Unassembled WGS sequence"/>
</dbReference>
<organism evidence="2 3">
    <name type="scientific">Lachnellula occidentalis</name>
    <dbReference type="NCBI Taxonomy" id="215460"/>
    <lineage>
        <taxon>Eukaryota</taxon>
        <taxon>Fungi</taxon>
        <taxon>Dikarya</taxon>
        <taxon>Ascomycota</taxon>
        <taxon>Pezizomycotina</taxon>
        <taxon>Leotiomycetes</taxon>
        <taxon>Helotiales</taxon>
        <taxon>Lachnaceae</taxon>
        <taxon>Lachnellula</taxon>
    </lineage>
</organism>
<dbReference type="CDD" id="cd07600">
    <property type="entry name" value="BAR_Gvp36"/>
    <property type="match status" value="1"/>
</dbReference>
<accession>A0A8H8RVK1</accession>
<protein>
    <submittedName>
        <fullName evidence="2">Protein GVP36</fullName>
    </submittedName>
</protein>
<feature type="non-terminal residue" evidence="2">
    <location>
        <position position="322"/>
    </location>
</feature>
<dbReference type="OrthoDB" id="5549748at2759"/>
<evidence type="ECO:0000313" key="2">
    <source>
        <dbReference type="EMBL" id="TVY42091.1"/>
    </source>
</evidence>
<gene>
    <name evidence="2" type="primary">GVP36</name>
    <name evidence="2" type="ORF">LOCC1_G003874</name>
</gene>
<reference evidence="2 3" key="1">
    <citation type="submission" date="2018-05" db="EMBL/GenBank/DDBJ databases">
        <title>Genome sequencing and assembly of the regulated plant pathogen Lachnellula willkommii and related sister species for the development of diagnostic species identification markers.</title>
        <authorList>
            <person name="Giroux E."/>
            <person name="Bilodeau G."/>
        </authorList>
    </citation>
    <scope>NUCLEOTIDE SEQUENCE [LARGE SCALE GENOMIC DNA]</scope>
    <source>
        <strain evidence="2 3">CBS 160.35</strain>
    </source>
</reference>
<dbReference type="SUPFAM" id="SSF103657">
    <property type="entry name" value="BAR/IMD domain-like"/>
    <property type="match status" value="1"/>
</dbReference>
<evidence type="ECO:0000313" key="3">
    <source>
        <dbReference type="Proteomes" id="UP000443090"/>
    </source>
</evidence>
<name>A0A8H8RVK1_9HELO</name>
<proteinExistence type="predicted"/>
<dbReference type="AlphaFoldDB" id="A0A8H8RVK1"/>
<comment type="caution">
    <text evidence="2">The sequence shown here is derived from an EMBL/GenBank/DDBJ whole genome shotgun (WGS) entry which is preliminary data.</text>
</comment>
<evidence type="ECO:0000256" key="1">
    <source>
        <dbReference type="SAM" id="MobiDB-lite"/>
    </source>
</evidence>
<dbReference type="Gene3D" id="1.20.1270.60">
    <property type="entry name" value="Arfaptin homology (AH) domain/BAR domain"/>
    <property type="match status" value="1"/>
</dbReference>